<evidence type="ECO:0000313" key="2">
    <source>
        <dbReference type="EMBL" id="JAT66034.1"/>
    </source>
</evidence>
<dbReference type="GO" id="GO:0016740">
    <property type="term" value="F:transferase activity"/>
    <property type="evidence" value="ECO:0007669"/>
    <property type="project" value="UniProtKB-KW"/>
</dbReference>
<sequence>PRSRDSRSQAVERERSTSLEVGWEKERNLGNTSSSPPSLLSHPESSSIGEDTQVKQGKKSSDSGVNIGSSTSISSSGRKETESPTIARREEKQPLHSGVTNPNLGFAKRIVRTRRRKTVMTIAEMEQVLQKNRGSSGSMRPQWPSPSDRQILKAKAQILNAPIVENDPELYAPAFRNLSVFKRSYDLMEKTLKVYVYK</sequence>
<gene>
    <name evidence="2" type="primary">At5g03795_25</name>
    <name evidence="2" type="ORF">g.67938</name>
</gene>
<reference evidence="2" key="1">
    <citation type="submission" date="2015-07" db="EMBL/GenBank/DDBJ databases">
        <title>Transcriptome Assembly of Anthurium amnicola.</title>
        <authorList>
            <person name="Suzuki J."/>
        </authorList>
    </citation>
    <scope>NUCLEOTIDE SEQUENCE</scope>
</reference>
<proteinExistence type="predicted"/>
<feature type="compositionally biased region" description="Low complexity" evidence="1">
    <location>
        <begin position="33"/>
        <end position="47"/>
    </location>
</feature>
<organism evidence="2">
    <name type="scientific">Anthurium amnicola</name>
    <dbReference type="NCBI Taxonomy" id="1678845"/>
    <lineage>
        <taxon>Eukaryota</taxon>
        <taxon>Viridiplantae</taxon>
        <taxon>Streptophyta</taxon>
        <taxon>Embryophyta</taxon>
        <taxon>Tracheophyta</taxon>
        <taxon>Spermatophyta</taxon>
        <taxon>Magnoliopsida</taxon>
        <taxon>Liliopsida</taxon>
        <taxon>Araceae</taxon>
        <taxon>Pothoideae</taxon>
        <taxon>Potheae</taxon>
        <taxon>Anthurium</taxon>
    </lineage>
</organism>
<name>A0A1D1ZGF5_9ARAE</name>
<dbReference type="AlphaFoldDB" id="A0A1D1ZGF5"/>
<feature type="non-terminal residue" evidence="2">
    <location>
        <position position="198"/>
    </location>
</feature>
<dbReference type="EMBL" id="GDJX01001902">
    <property type="protein sequence ID" value="JAT66034.1"/>
    <property type="molecule type" value="Transcribed_RNA"/>
</dbReference>
<feature type="compositionally biased region" description="Basic and acidic residues" evidence="1">
    <location>
        <begin position="1"/>
        <end position="28"/>
    </location>
</feature>
<feature type="region of interest" description="Disordered" evidence="1">
    <location>
        <begin position="1"/>
        <end position="103"/>
    </location>
</feature>
<feature type="non-terminal residue" evidence="2">
    <location>
        <position position="1"/>
    </location>
</feature>
<feature type="compositionally biased region" description="Low complexity" evidence="1">
    <location>
        <begin position="63"/>
        <end position="76"/>
    </location>
</feature>
<accession>A0A1D1ZGF5</accession>
<keyword evidence="2" id="KW-0808">Transferase</keyword>
<protein>
    <submittedName>
        <fullName evidence="2">Putative glycosyltransferase At5g03795</fullName>
    </submittedName>
</protein>
<feature type="compositionally biased region" description="Basic and acidic residues" evidence="1">
    <location>
        <begin position="77"/>
        <end position="94"/>
    </location>
</feature>
<evidence type="ECO:0000256" key="1">
    <source>
        <dbReference type="SAM" id="MobiDB-lite"/>
    </source>
</evidence>